<sequence>MRKLFLDWLPRAVLMHRPFAHRVPSHQTTVDEDVCTEVTHESDTSKLQTSGTSLLVNVVDVDQRLLTNPTLYSKEAEMSDKNCSLPNSLHLDSCPVSKRMRLDNEKRYVLMRASKVQTIKDRDHRYNSESRIAAMQIKPAITIATPLISTSIDESTQEENYELKANRRRHAYVRHALDEQQFTELIGEIRLISAKIMKEEMMHDIRAEWMFAAMVVDRGRYKTPEEISDYEDFGTDKLKAFGVPL</sequence>
<reference evidence="2" key="1">
    <citation type="submission" date="2022-11" db="UniProtKB">
        <authorList>
            <consortium name="WormBaseParasite"/>
        </authorList>
    </citation>
    <scope>IDENTIFICATION</scope>
</reference>
<keyword evidence="1" id="KW-1185">Reference proteome</keyword>
<dbReference type="GO" id="GO:0016020">
    <property type="term" value="C:membrane"/>
    <property type="evidence" value="ECO:0007669"/>
    <property type="project" value="InterPro"/>
</dbReference>
<dbReference type="Proteomes" id="UP000887569">
    <property type="component" value="Unplaced"/>
</dbReference>
<accession>A0A915ACC5</accession>
<name>A0A915ACC5_PARUN</name>
<organism evidence="1 2">
    <name type="scientific">Parascaris univalens</name>
    <name type="common">Nematode worm</name>
    <dbReference type="NCBI Taxonomy" id="6257"/>
    <lineage>
        <taxon>Eukaryota</taxon>
        <taxon>Metazoa</taxon>
        <taxon>Ecdysozoa</taxon>
        <taxon>Nematoda</taxon>
        <taxon>Chromadorea</taxon>
        <taxon>Rhabditida</taxon>
        <taxon>Spirurina</taxon>
        <taxon>Ascaridomorpha</taxon>
        <taxon>Ascaridoidea</taxon>
        <taxon>Ascarididae</taxon>
        <taxon>Parascaris</taxon>
    </lineage>
</organism>
<dbReference type="InterPro" id="IPR036719">
    <property type="entry name" value="Neuro-gated_channel_TM_sf"/>
</dbReference>
<dbReference type="WBParaSite" id="PgR005X_g032_t01">
    <property type="protein sequence ID" value="PgR005X_g032_t01"/>
    <property type="gene ID" value="PgR005X_g032"/>
</dbReference>
<proteinExistence type="predicted"/>
<protein>
    <submittedName>
        <fullName evidence="2">Uncharacterized protein</fullName>
    </submittedName>
</protein>
<dbReference type="GO" id="GO:0006811">
    <property type="term" value="P:monoatomic ion transport"/>
    <property type="evidence" value="ECO:0007669"/>
    <property type="project" value="InterPro"/>
</dbReference>
<evidence type="ECO:0000313" key="1">
    <source>
        <dbReference type="Proteomes" id="UP000887569"/>
    </source>
</evidence>
<dbReference type="SUPFAM" id="SSF90112">
    <property type="entry name" value="Neurotransmitter-gated ion-channel transmembrane pore"/>
    <property type="match status" value="1"/>
</dbReference>
<dbReference type="AlphaFoldDB" id="A0A915ACC5"/>
<evidence type="ECO:0000313" key="2">
    <source>
        <dbReference type="WBParaSite" id="PgR005X_g032_t01"/>
    </source>
</evidence>